<dbReference type="EMBL" id="LN681536">
    <property type="protein sequence ID" value="CEK40346.1"/>
    <property type="molecule type" value="Genomic_DNA"/>
</dbReference>
<dbReference type="KEGG" id="vg:26647047"/>
<gene>
    <name evidence="2" type="ORF">PHICD146_20017</name>
</gene>
<dbReference type="InterPro" id="IPR006520">
    <property type="entry name" value="Dit_BPSPP_N"/>
</dbReference>
<accession>A0A0A8WJB9</accession>
<reference evidence="2 3" key="1">
    <citation type="submission" date="2014-12" db="EMBL/GenBank/DDBJ databases">
        <title>Whole Genome Sequence and Molecular Characterization of Siphoviridae / Myoviridae Phage Infecting Clostridium difficile.</title>
        <authorList>
            <person name="Monot M."/>
        </authorList>
    </citation>
    <scope>NUCLEOTIDE SEQUENCE [LARGE SCALE GENOMIC DNA]</scope>
</reference>
<dbReference type="InterPro" id="IPR008841">
    <property type="entry name" value="Siphovirus-type_tail_N"/>
</dbReference>
<dbReference type="RefSeq" id="YP_009214145.1">
    <property type="nucleotide sequence ID" value="NC_028958.1"/>
</dbReference>
<protein>
    <submittedName>
        <fullName evidence="2">Tail component protein</fullName>
    </submittedName>
</protein>
<dbReference type="NCBIfam" id="TIGR01633">
    <property type="entry name" value="phi3626_gp14_N"/>
    <property type="match status" value="1"/>
</dbReference>
<proteinExistence type="predicted"/>
<sequence>MRGGHKAMFFVYNGRDSREFGLKIYNINDLSAPQMEVERVSVPGKDGDLLLKKGFENFTLTIECDIDARQSNIEEVATEIKKWLQGDISYKKLFLSNSDFYYLASCNNKLDITRNFKNFASCLLTFDCYPFRYAEEEIISLNVLNLKSATITNFYRESKPVLYIEGAGDISIKINTQSIVLRGVAENGILSDLIIDSEQMNVYRINKENNIIVNENNKLFSDFPILEEGENQISWEGDIKSIKINPRWNIL</sequence>
<dbReference type="OrthoDB" id="22760at10239"/>
<evidence type="ECO:0000313" key="2">
    <source>
        <dbReference type="EMBL" id="CEK40346.1"/>
    </source>
</evidence>
<evidence type="ECO:0000259" key="1">
    <source>
        <dbReference type="Pfam" id="PF05709"/>
    </source>
</evidence>
<dbReference type="Pfam" id="PF05709">
    <property type="entry name" value="Sipho_tail"/>
    <property type="match status" value="1"/>
</dbReference>
<dbReference type="Gene3D" id="2.40.30.200">
    <property type="match status" value="1"/>
</dbReference>
<feature type="domain" description="Siphovirus-type tail component RIFT-related" evidence="1">
    <location>
        <begin position="19"/>
        <end position="128"/>
    </location>
</feature>
<name>A0A0A8WJB9_9CAUD</name>
<dbReference type="Proteomes" id="UP000030730">
    <property type="component" value="Genome"/>
</dbReference>
<dbReference type="GeneID" id="26647047"/>
<organism evidence="2 3">
    <name type="scientific">Clostridium phage phiCD146</name>
    <dbReference type="NCBI Taxonomy" id="1582151"/>
    <lineage>
        <taxon>Viruses</taxon>
        <taxon>Duplodnaviria</taxon>
        <taxon>Heunggongvirae</taxon>
        <taxon>Uroviricota</taxon>
        <taxon>Caudoviricetes</taxon>
        <taxon>Leicestervirus</taxon>
        <taxon>Leicestervirus CD146</taxon>
    </lineage>
</organism>
<evidence type="ECO:0000313" key="3">
    <source>
        <dbReference type="Proteomes" id="UP000030730"/>
    </source>
</evidence>
<keyword evidence="3" id="KW-1185">Reference proteome</keyword>